<keyword evidence="1" id="KW-0472">Membrane</keyword>
<proteinExistence type="predicted"/>
<dbReference type="AlphaFoldDB" id="Q4LEG1"/>
<protein>
    <submittedName>
        <fullName evidence="2">Uncharacterized protein HGIII-37</fullName>
    </submittedName>
</protein>
<evidence type="ECO:0000313" key="2">
    <source>
        <dbReference type="EMBL" id="BAE03262.1"/>
    </source>
</evidence>
<reference evidence="2" key="1">
    <citation type="journal article" date="2005" name="Environ. Microbiol.">
        <title>Genetic and functional properties of uncultivated thermophilic crenarchaeotes from a subsurface gold mine as revealed by analysis of genome fragments.</title>
        <authorList>
            <person name="Nunoura T."/>
            <person name="Hirayama H."/>
            <person name="Takami H."/>
            <person name="Oida H."/>
            <person name="Nishi S."/>
            <person name="Shimamura S."/>
            <person name="Suzuki Y."/>
            <person name="Inagaki F."/>
            <person name="Takai K."/>
            <person name="Nealson K.H."/>
            <person name="Horikoshi K."/>
        </authorList>
    </citation>
    <scope>NUCLEOTIDE SEQUENCE</scope>
</reference>
<dbReference type="EMBL" id="AB201308">
    <property type="protein sequence ID" value="BAE03262.1"/>
    <property type="molecule type" value="Genomic_DNA"/>
</dbReference>
<accession>Q4LEG1</accession>
<keyword evidence="1" id="KW-0812">Transmembrane</keyword>
<feature type="transmembrane region" description="Helical" evidence="1">
    <location>
        <begin position="266"/>
        <end position="285"/>
    </location>
</feature>
<keyword evidence="1" id="KW-1133">Transmembrane helix</keyword>
<sequence>MKTLTYIMMVYALLLPSIGSVYAQKIFEQGISITEINGSYSITCFSEPAHPAGVNGDITVFTDMPYSRRLTFTLGDSNSNGVEDNSATLIFPDDFNANYAQDFTVLCSMWSGSDRDEEGAYNSITAEFWQYIYTDSSVRFRQGLIMPESIHPGGSIDIVCFSEPAHDTKTVDGIIIVKTPDGRTYFKSREFIKGDIDGNGVSDDHTILRFPDDFTSHPLADTNTMGEYTVFCDLTSGTRDAGGSVILHTGEFLQAFWVSFHVIPEGMVGTLLLLCSSIMVLVLYVRGYKVKRAR</sequence>
<organism evidence="2">
    <name type="scientific">uncultured Candidatus Nitrosocaldus sp</name>
    <dbReference type="NCBI Taxonomy" id="766501"/>
    <lineage>
        <taxon>Archaea</taxon>
        <taxon>Nitrososphaerota</taxon>
        <taxon>Nitrososphaeria</taxon>
        <taxon>Candidatus Nitrosocaldales</taxon>
        <taxon>Candidatus Nitrosocaldaceae</taxon>
        <taxon>Candidatus Nitrosocaldus</taxon>
        <taxon>environmental samples</taxon>
    </lineage>
</organism>
<name>Q4LEG1_9ARCH</name>
<gene>
    <name evidence="2" type="ORF">HGIII-37</name>
</gene>
<evidence type="ECO:0000256" key="1">
    <source>
        <dbReference type="SAM" id="Phobius"/>
    </source>
</evidence>